<keyword evidence="2" id="KW-0408">Iron</keyword>
<dbReference type="AlphaFoldDB" id="A0A834L4I5"/>
<organism evidence="3 4">
    <name type="scientific">Rhododendron simsii</name>
    <name type="common">Sims's rhododendron</name>
    <dbReference type="NCBI Taxonomy" id="118357"/>
    <lineage>
        <taxon>Eukaryota</taxon>
        <taxon>Viridiplantae</taxon>
        <taxon>Streptophyta</taxon>
        <taxon>Embryophyta</taxon>
        <taxon>Tracheophyta</taxon>
        <taxon>Spermatophyta</taxon>
        <taxon>Magnoliopsida</taxon>
        <taxon>eudicotyledons</taxon>
        <taxon>Gunneridae</taxon>
        <taxon>Pentapetalae</taxon>
        <taxon>asterids</taxon>
        <taxon>Ericales</taxon>
        <taxon>Ericaceae</taxon>
        <taxon>Ericoideae</taxon>
        <taxon>Rhodoreae</taxon>
        <taxon>Rhododendron</taxon>
    </lineage>
</organism>
<evidence type="ECO:0000313" key="3">
    <source>
        <dbReference type="EMBL" id="KAF7114026.1"/>
    </source>
</evidence>
<dbReference type="InterPro" id="IPR036396">
    <property type="entry name" value="Cyt_P450_sf"/>
</dbReference>
<dbReference type="PANTHER" id="PTHR24286:SF296">
    <property type="entry name" value="CYTOCHROME P450"/>
    <property type="match status" value="1"/>
</dbReference>
<evidence type="ECO:0000256" key="2">
    <source>
        <dbReference type="ARBA" id="ARBA00023004"/>
    </source>
</evidence>
<evidence type="ECO:0000313" key="4">
    <source>
        <dbReference type="Proteomes" id="UP000626092"/>
    </source>
</evidence>
<dbReference type="GO" id="GO:0016125">
    <property type="term" value="P:sterol metabolic process"/>
    <property type="evidence" value="ECO:0007669"/>
    <property type="project" value="TreeGrafter"/>
</dbReference>
<evidence type="ECO:0000256" key="1">
    <source>
        <dbReference type="ARBA" id="ARBA00022723"/>
    </source>
</evidence>
<dbReference type="GO" id="GO:0005506">
    <property type="term" value="F:iron ion binding"/>
    <property type="evidence" value="ECO:0007669"/>
    <property type="project" value="InterPro"/>
</dbReference>
<name>A0A834L4I5_RHOSS</name>
<dbReference type="GO" id="GO:0004497">
    <property type="term" value="F:monooxygenase activity"/>
    <property type="evidence" value="ECO:0007669"/>
    <property type="project" value="InterPro"/>
</dbReference>
<proteinExistence type="predicted"/>
<dbReference type="GO" id="GO:0016705">
    <property type="term" value="F:oxidoreductase activity, acting on paired donors, with incorporation or reduction of molecular oxygen"/>
    <property type="evidence" value="ECO:0007669"/>
    <property type="project" value="InterPro"/>
</dbReference>
<keyword evidence="1" id="KW-0479">Metal-binding</keyword>
<protein>
    <recommendedName>
        <fullName evidence="5">Cytochrome P450</fullName>
    </recommendedName>
</protein>
<dbReference type="GO" id="GO:0020037">
    <property type="term" value="F:heme binding"/>
    <property type="evidence" value="ECO:0007669"/>
    <property type="project" value="InterPro"/>
</dbReference>
<keyword evidence="4" id="KW-1185">Reference proteome</keyword>
<dbReference type="Gene3D" id="1.10.630.10">
    <property type="entry name" value="Cytochrome P450"/>
    <property type="match status" value="1"/>
</dbReference>
<dbReference type="Proteomes" id="UP000626092">
    <property type="component" value="Unassembled WGS sequence"/>
</dbReference>
<accession>A0A834L4I5</accession>
<dbReference type="PANTHER" id="PTHR24286">
    <property type="entry name" value="CYTOCHROME P450 26"/>
    <property type="match status" value="1"/>
</dbReference>
<dbReference type="OrthoDB" id="1372046at2759"/>
<dbReference type="InterPro" id="IPR001128">
    <property type="entry name" value="Cyt_P450"/>
</dbReference>
<dbReference type="Pfam" id="PF00067">
    <property type="entry name" value="p450"/>
    <property type="match status" value="1"/>
</dbReference>
<comment type="caution">
    <text evidence="3">The sequence shown here is derived from an EMBL/GenBank/DDBJ whole genome shotgun (WGS) entry which is preliminary data.</text>
</comment>
<dbReference type="SUPFAM" id="SSF48264">
    <property type="entry name" value="Cytochrome P450"/>
    <property type="match status" value="1"/>
</dbReference>
<evidence type="ECO:0008006" key="5">
    <source>
        <dbReference type="Google" id="ProtNLM"/>
    </source>
</evidence>
<gene>
    <name evidence="3" type="ORF">RHSIM_RhsimUnG0100900</name>
</gene>
<reference evidence="3" key="1">
    <citation type="submission" date="2019-11" db="EMBL/GenBank/DDBJ databases">
        <authorList>
            <person name="Liu Y."/>
            <person name="Hou J."/>
            <person name="Li T.-Q."/>
            <person name="Guan C.-H."/>
            <person name="Wu X."/>
            <person name="Wu H.-Z."/>
            <person name="Ling F."/>
            <person name="Zhang R."/>
            <person name="Shi X.-G."/>
            <person name="Ren J.-P."/>
            <person name="Chen E.-F."/>
            <person name="Sun J.-M."/>
        </authorList>
    </citation>
    <scope>NUCLEOTIDE SEQUENCE</scope>
    <source>
        <strain evidence="3">Adult_tree_wgs_1</strain>
        <tissue evidence="3">Leaves</tissue>
    </source>
</reference>
<dbReference type="EMBL" id="WJXA01000245">
    <property type="protein sequence ID" value="KAF7114026.1"/>
    <property type="molecule type" value="Genomic_DNA"/>
</dbReference>
<sequence length="276" mass="30749">MEFLFGKPENFVADRMKKYSHDIFKTNILGEKTAVLCGPNGNKFLFSNEQKLFTVFRPHPIQKLFRSYKTNAPAPPVEATPEDFLRTPGFFKPEALMRFLAKMDSITQQQLDIHWEGLSEVKVFPLSKTVTLTLACRFFLGIDNPERIATLVGHFDRVTLGMHSIILNVPGTIFYRANKAAAAIRKELVNVIKEKKAAMTSGAPIQDILSHLIVAADPNGNFTPEAVIADMMMGLIVAGYSTVSTTITFFMKYVGENPDVYNRVLSGNMSRPGPAL</sequence>